<organism evidence="1 2">
    <name type="scientific">Pristionchus pacificus</name>
    <name type="common">Parasitic nematode worm</name>
    <dbReference type="NCBI Taxonomy" id="54126"/>
    <lineage>
        <taxon>Eukaryota</taxon>
        <taxon>Metazoa</taxon>
        <taxon>Ecdysozoa</taxon>
        <taxon>Nematoda</taxon>
        <taxon>Chromadorea</taxon>
        <taxon>Rhabditida</taxon>
        <taxon>Rhabditina</taxon>
        <taxon>Diplogasteromorpha</taxon>
        <taxon>Diplogasteroidea</taxon>
        <taxon>Neodiplogasteridae</taxon>
        <taxon>Pristionchus</taxon>
    </lineage>
</organism>
<dbReference type="EnsemblMetazoa" id="PPA06589.1">
    <property type="protein sequence ID" value="PPA06589.1"/>
    <property type="gene ID" value="WBGene00096143"/>
</dbReference>
<reference evidence="2" key="1">
    <citation type="journal article" date="2008" name="Nat. Genet.">
        <title>The Pristionchus pacificus genome provides a unique perspective on nematode lifestyle and parasitism.</title>
        <authorList>
            <person name="Dieterich C."/>
            <person name="Clifton S.W."/>
            <person name="Schuster L.N."/>
            <person name="Chinwalla A."/>
            <person name="Delehaunty K."/>
            <person name="Dinkelacker I."/>
            <person name="Fulton L."/>
            <person name="Fulton R."/>
            <person name="Godfrey J."/>
            <person name="Minx P."/>
            <person name="Mitreva M."/>
            <person name="Roeseler W."/>
            <person name="Tian H."/>
            <person name="Witte H."/>
            <person name="Yang S.P."/>
            <person name="Wilson R.K."/>
            <person name="Sommer R.J."/>
        </authorList>
    </citation>
    <scope>NUCLEOTIDE SEQUENCE [LARGE SCALE GENOMIC DNA]</scope>
    <source>
        <strain evidence="2">PS312</strain>
    </source>
</reference>
<gene>
    <name evidence="1" type="primary">WBGene00096143</name>
</gene>
<sequence length="1186" mass="134513">MFHLIRKAEKLDSFRYVFFAHCIADSIFAIVNSISLMYWAHLPKVLLFFPTGPLAYMSLLTPIAFQLQSLSYIFIMCLVCTTFLHRFQVVNRMSPLSQLRTRIINVLVYVPVIQWIITCDILMRPNGQLRDKANALLSSKYQLDFEILYLIGVDISDLTSVNPLLIISTISILMEMTTLFAGIIWCGFRIHRFIESSMINLVLALCFALYPVSNPILNLLLSKELTGALLELLHIGFRAKSQTNMRNPWIEIARVLIPLEGAAGMVLNLVLLYYLARTNIGQAARLYYYSCIVTAILAFYTAFGIFITVDSSVELPAIIDGSMMAIFYGQLLFLFPKWLNDFICIAFIAQLIPAPSILQWLALSNIERGNRTKMLFAYSVPVAFNVLAWALMPGFIPSDEYRLEIAASVTRLYGTTLNDFHIFGVRLRDEARIDALDLALYDVIPSFLVSYALFALSAFKIRTKLVDLGASVSRRTKQLQLRFLLTQIAQVFLPFVLTSIPLGAMCIASIMGAELHNWPVLVAIMMWPMPMGTALLTLGFVRKAETNRTTPRNSNQSQSLQSARWCIKNGRGNPSCSSDSKDRREEMSNRWIEVARILIPMEGIAGMILNLLLIIILARTSIGHAARLYYYSCIITAILSLYTAFGIFITIDLPAIIDGNLVAMFYGPALFYFPEWITNVICIVFVVQVHTMWQLMMPGVIPSEDLRVGLVASAQRVFGTNLSDFHAIGFRISDKNHLDGIDVALFDIIPSFLVCYALFGIGAFKIRSKLVSLGASTSKRTKQMQLRFFLTQIAQVLLPLILTSIPLGVYCVAAIMGQELHNFPVLIAIILWSMPMLTALVYLGFVRKTAIKQTQEQPRMSFSLSKFDKGQLRVEWEIISRFKRTRPMQHRFFLRLYKLMGQLRCNTATYSQVNSIWFAALIGQKLHNFPVLIAIILWPMPMITTFYHCNREKRGVFYQSMPPEMDRLGQESDGSALKSWKLALLILGFVHKSAMNRTPQQSTSSLSKYSCLGAVGMILNILLIFYLVRTNIGQAAQLYYYSCIVTAILSCYTSFGIFITVDLPAIIDGKLMGIFYGSLLFYFPQWMNNIICVAFFAQVHTMWQVSRTVDDVSTEEQEQFRFFQLHPFCSGLRCQSQMISTVKKSYIFFQGLKVEISQNCYSPTHCRYSSTSLLGYLQIICIMNYF</sequence>
<evidence type="ECO:0000313" key="2">
    <source>
        <dbReference type="Proteomes" id="UP000005239"/>
    </source>
</evidence>
<accession>A0A2A6CLY2</accession>
<dbReference type="Proteomes" id="UP000005239">
    <property type="component" value="Unassembled WGS sequence"/>
</dbReference>
<dbReference type="Pfam" id="PF10326">
    <property type="entry name" value="7TM_GPCR_Str"/>
    <property type="match status" value="3"/>
</dbReference>
<proteinExistence type="predicted"/>
<dbReference type="AlphaFoldDB" id="A0A2A6CLY2"/>
<reference evidence="1" key="2">
    <citation type="submission" date="2022-06" db="UniProtKB">
        <authorList>
            <consortium name="EnsemblMetazoa"/>
        </authorList>
    </citation>
    <scope>IDENTIFICATION</scope>
    <source>
        <strain evidence="1">PS312</strain>
    </source>
</reference>
<protein>
    <submittedName>
        <fullName evidence="1">G protein-coupled receptor</fullName>
    </submittedName>
</protein>
<keyword evidence="2" id="KW-1185">Reference proteome</keyword>
<dbReference type="PANTHER" id="PTHR46178">
    <property type="entry name" value="SEVEN TM RECEPTOR"/>
    <property type="match status" value="1"/>
</dbReference>
<dbReference type="InterPro" id="IPR019428">
    <property type="entry name" value="7TM_GPCR_serpentine_rcpt_Str"/>
</dbReference>
<dbReference type="PANTHER" id="PTHR46178:SF9">
    <property type="entry name" value="SEVEN TM RECEPTOR"/>
    <property type="match status" value="1"/>
</dbReference>
<evidence type="ECO:0000313" key="1">
    <source>
        <dbReference type="EnsemblMetazoa" id="PPA06589.1"/>
    </source>
</evidence>
<accession>A0A8R1YBP7</accession>
<name>A0A2A6CLY2_PRIPA</name>